<dbReference type="InterPro" id="IPR029526">
    <property type="entry name" value="PGBD"/>
</dbReference>
<dbReference type="OrthoDB" id="8955499at2759"/>
<feature type="compositionally biased region" description="Basic and acidic residues" evidence="1">
    <location>
        <begin position="131"/>
        <end position="151"/>
    </location>
</feature>
<accession>A0A3N0YFV7</accession>
<proteinExistence type="predicted"/>
<name>A0A3N0YFV7_ANAGA</name>
<dbReference type="PANTHER" id="PTHR47272">
    <property type="entry name" value="DDE_TNP_1_7 DOMAIN-CONTAINING PROTEIN"/>
    <property type="match status" value="1"/>
</dbReference>
<dbReference type="AlphaFoldDB" id="A0A3N0YFV7"/>
<feature type="region of interest" description="Disordered" evidence="1">
    <location>
        <begin position="585"/>
        <end position="604"/>
    </location>
</feature>
<feature type="region of interest" description="Disordered" evidence="1">
    <location>
        <begin position="71"/>
        <end position="171"/>
    </location>
</feature>
<organism evidence="3 4">
    <name type="scientific">Anabarilius grahami</name>
    <name type="common">Kanglang fish</name>
    <name type="synonym">Barilius grahami</name>
    <dbReference type="NCBI Taxonomy" id="495550"/>
    <lineage>
        <taxon>Eukaryota</taxon>
        <taxon>Metazoa</taxon>
        <taxon>Chordata</taxon>
        <taxon>Craniata</taxon>
        <taxon>Vertebrata</taxon>
        <taxon>Euteleostomi</taxon>
        <taxon>Actinopterygii</taxon>
        <taxon>Neopterygii</taxon>
        <taxon>Teleostei</taxon>
        <taxon>Ostariophysi</taxon>
        <taxon>Cypriniformes</taxon>
        <taxon>Xenocyprididae</taxon>
        <taxon>Xenocypridinae</taxon>
        <taxon>Xenocypridinae incertae sedis</taxon>
        <taxon>Anabarilius</taxon>
    </lineage>
</organism>
<gene>
    <name evidence="3" type="ORF">DPX16_22938</name>
</gene>
<evidence type="ECO:0000313" key="4">
    <source>
        <dbReference type="Proteomes" id="UP000281406"/>
    </source>
</evidence>
<dbReference type="Pfam" id="PF13843">
    <property type="entry name" value="DDE_Tnp_1_7"/>
    <property type="match status" value="1"/>
</dbReference>
<evidence type="ECO:0000313" key="3">
    <source>
        <dbReference type="EMBL" id="ROL45129.1"/>
    </source>
</evidence>
<dbReference type="EMBL" id="RJVU01042604">
    <property type="protein sequence ID" value="ROL45129.1"/>
    <property type="molecule type" value="Genomic_DNA"/>
</dbReference>
<evidence type="ECO:0000256" key="1">
    <source>
        <dbReference type="SAM" id="MobiDB-lite"/>
    </source>
</evidence>
<comment type="caution">
    <text evidence="3">The sequence shown here is derived from an EMBL/GenBank/DDBJ whole genome shotgun (WGS) entry which is preliminary data.</text>
</comment>
<feature type="domain" description="PiggyBac transposable element-derived protein" evidence="2">
    <location>
        <begin position="178"/>
        <end position="540"/>
    </location>
</feature>
<reference evidence="3 4" key="1">
    <citation type="submission" date="2018-10" db="EMBL/GenBank/DDBJ databases">
        <title>Genome assembly for a Yunnan-Guizhou Plateau 3E fish, Anabarilius grahami (Regan), and its evolutionary and genetic applications.</title>
        <authorList>
            <person name="Jiang W."/>
        </authorList>
    </citation>
    <scope>NUCLEOTIDE SEQUENCE [LARGE SCALE GENOMIC DNA]</scope>
    <source>
        <strain evidence="3">AG-KIZ</strain>
        <tissue evidence="3">Muscle</tissue>
    </source>
</reference>
<dbReference type="Proteomes" id="UP000281406">
    <property type="component" value="Unassembled WGS sequence"/>
</dbReference>
<sequence length="663" mass="75027">MLSSASSAATGALCTAEHCNTTELDRIRVGVQAEQLLMAIANNSEVEDLSDGEDNDPAVDEVILQDVDLMDEHPDFSPPDSSGDDSGEEYTPPDAAEDTDSENESQPNHPQVHRRGRKQQHIENDELDEEDQRHGEPRPEPRNAGRGERWRSAPFRPNLVQFQDGDDGLKDERTGWQPLDYVEQYIDSDLMKLIADCTNAMSLGNSGRSLSTSVDEIYHFFGAAILMSCVPYPQIRMFWSNALQIPAISNTMSRDRFFKLRSHLKVLIDYDVSEDKRETDKFWKVRPFMDRILTGCRLQVRPECVSTDEQMIPFTGACPFRQYVPLKPNPVGMKNFVLASVDGLVLDFEVYQGSKTLASKVQDSDGLGLGTLVIKRLSETLTAGTQVYCDRFFTTIQAVDHMLKDDIYLTGTVMKGRVKQSMNKLPDDKTLKHQGRGAVSTVTRADGKLCVVKWYNNKPVVMLSTVHSEQPEDTCQRWSKKGKKYVTVTRPSIVRKYNSKMGGVDMSDRMMSYYRMSVRTKKWTIRMLMHFMDLALANSWLLYRRDNQENGTPRKSIMKFLEFRMVVAQVFLSKCDVLHEGAHVTEEENENGHLPPPGKKSRVAPIPHISVRSSDAHLPEMVALMRCRAQGCTGKSRVRCMTCNVHLCLQSERNCFAAFHTGQ</sequence>
<protein>
    <submittedName>
        <fullName evidence="3">Chimeric ERCC6-PGBD3 protein</fullName>
    </submittedName>
</protein>
<keyword evidence="4" id="KW-1185">Reference proteome</keyword>
<dbReference type="PANTHER" id="PTHR47272:SF2">
    <property type="entry name" value="PIGGYBAC TRANSPOSABLE ELEMENT-DERIVED PROTEIN 3-LIKE"/>
    <property type="match status" value="1"/>
</dbReference>
<evidence type="ECO:0000259" key="2">
    <source>
        <dbReference type="Pfam" id="PF13843"/>
    </source>
</evidence>